<name>A0A1W0W2L7_SORBI</name>
<keyword evidence="4" id="KW-1185">Reference proteome</keyword>
<dbReference type="Pfam" id="PF24750">
    <property type="entry name" value="b-prop_At3g26010-like"/>
    <property type="match status" value="1"/>
</dbReference>
<dbReference type="PROSITE" id="PS50181">
    <property type="entry name" value="FBOX"/>
    <property type="match status" value="1"/>
</dbReference>
<dbReference type="InterPro" id="IPR056592">
    <property type="entry name" value="Beta-prop_At3g26010-like"/>
</dbReference>
<dbReference type="SMART" id="SM00256">
    <property type="entry name" value="FBOX"/>
    <property type="match status" value="1"/>
</dbReference>
<evidence type="ECO:0000256" key="1">
    <source>
        <dbReference type="SAM" id="MobiDB-lite"/>
    </source>
</evidence>
<feature type="compositionally biased region" description="Acidic residues" evidence="1">
    <location>
        <begin position="111"/>
        <end position="120"/>
    </location>
</feature>
<organism evidence="3 4">
    <name type="scientific">Sorghum bicolor</name>
    <name type="common">Sorghum</name>
    <name type="synonym">Sorghum vulgare</name>
    <dbReference type="NCBI Taxonomy" id="4558"/>
    <lineage>
        <taxon>Eukaryota</taxon>
        <taxon>Viridiplantae</taxon>
        <taxon>Streptophyta</taxon>
        <taxon>Embryophyta</taxon>
        <taxon>Tracheophyta</taxon>
        <taxon>Spermatophyta</taxon>
        <taxon>Magnoliopsida</taxon>
        <taxon>Liliopsida</taxon>
        <taxon>Poales</taxon>
        <taxon>Poaceae</taxon>
        <taxon>PACMAD clade</taxon>
        <taxon>Panicoideae</taxon>
        <taxon>Andropogonodae</taxon>
        <taxon>Andropogoneae</taxon>
        <taxon>Sorghinae</taxon>
        <taxon>Sorghum</taxon>
    </lineage>
</organism>
<feature type="region of interest" description="Disordered" evidence="1">
    <location>
        <begin position="110"/>
        <end position="139"/>
    </location>
</feature>
<accession>A0A1W0W2L7</accession>
<gene>
    <name evidence="3" type="ORF">SORBI_3002G059866</name>
</gene>
<dbReference type="eggNOG" id="ENOG502R4ZE">
    <property type="taxonomic scope" value="Eukaryota"/>
</dbReference>
<feature type="compositionally biased region" description="Acidic residues" evidence="1">
    <location>
        <begin position="128"/>
        <end position="138"/>
    </location>
</feature>
<feature type="domain" description="F-box" evidence="2">
    <location>
        <begin position="36"/>
        <end position="82"/>
    </location>
</feature>
<dbReference type="Proteomes" id="UP000000768">
    <property type="component" value="Chromosome 2"/>
</dbReference>
<dbReference type="InterPro" id="IPR036047">
    <property type="entry name" value="F-box-like_dom_sf"/>
</dbReference>
<evidence type="ECO:0000313" key="3">
    <source>
        <dbReference type="EMBL" id="OQU88595.1"/>
    </source>
</evidence>
<feature type="region of interest" description="Disordered" evidence="1">
    <location>
        <begin position="1"/>
        <end position="38"/>
    </location>
</feature>
<dbReference type="Gene3D" id="1.20.1280.50">
    <property type="match status" value="1"/>
</dbReference>
<dbReference type="PANTHER" id="PTHR35546:SF105">
    <property type="entry name" value="OS05G0139200 PROTEIN"/>
    <property type="match status" value="1"/>
</dbReference>
<reference evidence="4" key="2">
    <citation type="journal article" date="2018" name="Plant J.">
        <title>The Sorghum bicolor reference genome: improved assembly, gene annotations, a transcriptome atlas, and signatures of genome organization.</title>
        <authorList>
            <person name="McCormick R.F."/>
            <person name="Truong S.K."/>
            <person name="Sreedasyam A."/>
            <person name="Jenkins J."/>
            <person name="Shu S."/>
            <person name="Sims D."/>
            <person name="Kennedy M."/>
            <person name="Amirebrahimi M."/>
            <person name="Weers B.D."/>
            <person name="McKinley B."/>
            <person name="Mattison A."/>
            <person name="Morishige D.T."/>
            <person name="Grimwood J."/>
            <person name="Schmutz J."/>
            <person name="Mullet J.E."/>
        </authorList>
    </citation>
    <scope>NUCLEOTIDE SEQUENCE [LARGE SCALE GENOMIC DNA]</scope>
    <source>
        <strain evidence="4">cv. BTx623</strain>
    </source>
</reference>
<sequence length="443" mass="49967">MALQATGQGSRPPVAAADSDPARRPLSLGGTGCPKRSAAAGFPDDAVVEILSRLPAKDLCRSKCVSKDWCELISDRLRCRKLPQTLEGFFYGCVDDFSCDCEDSHESCSDISDESGSDDGNEARSDGGDEGGGEDEGVDPLFSSLRKQPGIRSLILLDSCNGLLLFRCTKVTRSYIVYNPATEHWVPVPVPISGLWFTWRESQDEDSDDDERTSAYLIFDPVASLHFQLIEFTNIPYMDVVNTYSSETRKWDHWIREHQWNLYKTIKSMRRSTIFNKVLHLIVSPVSIDQEQIAAINGKGETCRVICWLGNRGFPIFVGQSKGLLHCFSVSGHPDGNSCHMTELSIWVLKDYDAEEWELKHTVSFLELFGKRSCKFVSDYHVVTLHPEYNLIYFVQHWDYKLVSYDMDCKELHNLCTVGCDYGSITPYVPYFSETPVLSKRAP</sequence>
<dbReference type="Gramene" id="OQU88595">
    <property type="protein sequence ID" value="OQU88595"/>
    <property type="gene ID" value="SORBI_3002G059866"/>
</dbReference>
<evidence type="ECO:0000259" key="2">
    <source>
        <dbReference type="PROSITE" id="PS50181"/>
    </source>
</evidence>
<dbReference type="InParanoid" id="A0A1W0W2L7"/>
<dbReference type="PANTHER" id="PTHR35546">
    <property type="entry name" value="F-BOX PROTEIN INTERACTION DOMAIN PROTEIN-RELATED"/>
    <property type="match status" value="1"/>
</dbReference>
<dbReference type="AlphaFoldDB" id="A0A1W0W2L7"/>
<reference evidence="3 4" key="1">
    <citation type="journal article" date="2009" name="Nature">
        <title>The Sorghum bicolor genome and the diversification of grasses.</title>
        <authorList>
            <person name="Paterson A.H."/>
            <person name="Bowers J.E."/>
            <person name="Bruggmann R."/>
            <person name="Dubchak I."/>
            <person name="Grimwood J."/>
            <person name="Gundlach H."/>
            <person name="Haberer G."/>
            <person name="Hellsten U."/>
            <person name="Mitros T."/>
            <person name="Poliakov A."/>
            <person name="Schmutz J."/>
            <person name="Spannagl M."/>
            <person name="Tang H."/>
            <person name="Wang X."/>
            <person name="Wicker T."/>
            <person name="Bharti A.K."/>
            <person name="Chapman J."/>
            <person name="Feltus F.A."/>
            <person name="Gowik U."/>
            <person name="Grigoriev I.V."/>
            <person name="Lyons E."/>
            <person name="Maher C.A."/>
            <person name="Martis M."/>
            <person name="Narechania A."/>
            <person name="Otillar R.P."/>
            <person name="Penning B.W."/>
            <person name="Salamov A.A."/>
            <person name="Wang Y."/>
            <person name="Zhang L."/>
            <person name="Carpita N.C."/>
            <person name="Freeling M."/>
            <person name="Gingle A.R."/>
            <person name="Hash C.T."/>
            <person name="Keller B."/>
            <person name="Klein P."/>
            <person name="Kresovich S."/>
            <person name="McCann M.C."/>
            <person name="Ming R."/>
            <person name="Peterson D.G."/>
            <person name="Mehboob-ur-Rahman"/>
            <person name="Ware D."/>
            <person name="Westhoff P."/>
            <person name="Mayer K.F."/>
            <person name="Messing J."/>
            <person name="Rokhsar D.S."/>
        </authorList>
    </citation>
    <scope>NUCLEOTIDE SEQUENCE [LARGE SCALE GENOMIC DNA]</scope>
    <source>
        <strain evidence="4">cv. BTx623</strain>
    </source>
</reference>
<dbReference type="EMBL" id="CM000761">
    <property type="protein sequence ID" value="OQU88595.1"/>
    <property type="molecule type" value="Genomic_DNA"/>
</dbReference>
<dbReference type="Pfam" id="PF00646">
    <property type="entry name" value="F-box"/>
    <property type="match status" value="1"/>
</dbReference>
<protein>
    <recommendedName>
        <fullName evidence="2">F-box domain-containing protein</fullName>
    </recommendedName>
</protein>
<evidence type="ECO:0000313" key="4">
    <source>
        <dbReference type="Proteomes" id="UP000000768"/>
    </source>
</evidence>
<dbReference type="SUPFAM" id="SSF81383">
    <property type="entry name" value="F-box domain"/>
    <property type="match status" value="1"/>
</dbReference>
<dbReference type="CDD" id="cd22157">
    <property type="entry name" value="F-box_AtFBW1-like"/>
    <property type="match status" value="1"/>
</dbReference>
<dbReference type="InterPro" id="IPR001810">
    <property type="entry name" value="F-box_dom"/>
</dbReference>
<dbReference type="InterPro" id="IPR055290">
    <property type="entry name" value="At3g26010-like"/>
</dbReference>
<dbReference type="OMA" id="SCHMTEL"/>
<proteinExistence type="predicted"/>